<evidence type="ECO:0000259" key="2">
    <source>
        <dbReference type="Pfam" id="PF00156"/>
    </source>
</evidence>
<dbReference type="PANTHER" id="PTHR47505:SF1">
    <property type="entry name" value="DNA UTILIZATION PROTEIN YHGH"/>
    <property type="match status" value="1"/>
</dbReference>
<dbReference type="Pfam" id="PF00156">
    <property type="entry name" value="Pribosyltran"/>
    <property type="match status" value="1"/>
</dbReference>
<feature type="domain" description="Double zinc ribbon" evidence="3">
    <location>
        <begin position="9"/>
        <end position="69"/>
    </location>
</feature>
<dbReference type="InterPro" id="IPR000836">
    <property type="entry name" value="PRTase_dom"/>
</dbReference>
<dbReference type="PANTHER" id="PTHR47505">
    <property type="entry name" value="DNA UTILIZATION PROTEIN YHGH"/>
    <property type="match status" value="1"/>
</dbReference>
<comment type="similarity">
    <text evidence="1">Belongs to the ComF/GntX family.</text>
</comment>
<accession>A0A1Z5YSA1</accession>
<dbReference type="Gene3D" id="3.40.50.2020">
    <property type="match status" value="1"/>
</dbReference>
<evidence type="ECO:0000313" key="4">
    <source>
        <dbReference type="EMBL" id="OUJ00991.1"/>
    </source>
</evidence>
<reference evidence="4 5" key="1">
    <citation type="submission" date="2014-06" db="EMBL/GenBank/DDBJ databases">
        <authorList>
            <person name="Ju J."/>
            <person name="Zhang J."/>
        </authorList>
    </citation>
    <scope>NUCLEOTIDE SEQUENCE [LARGE SCALE GENOMIC DNA]</scope>
    <source>
        <strain evidence="4 5">DsW_47</strain>
    </source>
</reference>
<proteinExistence type="inferred from homology"/>
<dbReference type="InterPro" id="IPR051910">
    <property type="entry name" value="ComF/GntX_DNA_util-trans"/>
</dbReference>
<dbReference type="SUPFAM" id="SSF53271">
    <property type="entry name" value="PRTase-like"/>
    <property type="match status" value="1"/>
</dbReference>
<sequence>MFKQGWGVVLDALYPPSCLLCGAETHKAGLICSDCFVRVTPVSAPFCKKCGTPQPSAAYLNSQGACAVCERHPPMWSQARAAFVYDKAIRELILQLKYADRQENASFLGEHMARAGQGLIHLESIITPVPAHKRRLRQRRYNQAALLAQVIARKSVAHYVPDMLERTRATTRLSGFSRRERYEEMKEAIQVRPHMLRRVAGRHIVLVDDLLTTGATASVSAQALLENGAASVCLLVAALVPMQKEIDLDSPIAETA</sequence>
<evidence type="ECO:0000256" key="1">
    <source>
        <dbReference type="ARBA" id="ARBA00008007"/>
    </source>
</evidence>
<dbReference type="AlphaFoldDB" id="A0A1Z5YSA1"/>
<dbReference type="InterPro" id="IPR044005">
    <property type="entry name" value="DZR_2"/>
</dbReference>
<name>A0A1Z5YSA1_9PROT</name>
<dbReference type="Pfam" id="PF18912">
    <property type="entry name" value="DZR_2"/>
    <property type="match status" value="1"/>
</dbReference>
<feature type="domain" description="Phosphoribosyltransferase" evidence="2">
    <location>
        <begin position="181"/>
        <end position="238"/>
    </location>
</feature>
<evidence type="ECO:0000259" key="3">
    <source>
        <dbReference type="Pfam" id="PF18912"/>
    </source>
</evidence>
<dbReference type="InterPro" id="IPR029057">
    <property type="entry name" value="PRTase-like"/>
</dbReference>
<evidence type="ECO:0000313" key="5">
    <source>
        <dbReference type="Proteomes" id="UP000196086"/>
    </source>
</evidence>
<dbReference type="Proteomes" id="UP000196086">
    <property type="component" value="Unassembled WGS sequence"/>
</dbReference>
<gene>
    <name evidence="4" type="ORF">HK14_11380</name>
</gene>
<dbReference type="EMBL" id="JOMQ01000054">
    <property type="protein sequence ID" value="OUJ00991.1"/>
    <property type="molecule type" value="Genomic_DNA"/>
</dbReference>
<protein>
    <submittedName>
        <fullName evidence="4">Competence protein ComF</fullName>
    </submittedName>
</protein>
<organism evidence="4 5">
    <name type="scientific">Acetobacter cibinongensis</name>
    <dbReference type="NCBI Taxonomy" id="146475"/>
    <lineage>
        <taxon>Bacteria</taxon>
        <taxon>Pseudomonadati</taxon>
        <taxon>Pseudomonadota</taxon>
        <taxon>Alphaproteobacteria</taxon>
        <taxon>Acetobacterales</taxon>
        <taxon>Acetobacteraceae</taxon>
        <taxon>Acetobacter</taxon>
    </lineage>
</organism>
<comment type="caution">
    <text evidence="4">The sequence shown here is derived from an EMBL/GenBank/DDBJ whole genome shotgun (WGS) entry which is preliminary data.</text>
</comment>
<dbReference type="CDD" id="cd06223">
    <property type="entry name" value="PRTases_typeI"/>
    <property type="match status" value="1"/>
</dbReference>